<gene>
    <name evidence="1" type="ORF">FMOSSE_LOCUS13324</name>
</gene>
<proteinExistence type="predicted"/>
<name>A0A9N9ETZ6_FUNMO</name>
<organism evidence="1 2">
    <name type="scientific">Funneliformis mosseae</name>
    <name type="common">Endomycorrhizal fungus</name>
    <name type="synonym">Glomus mosseae</name>
    <dbReference type="NCBI Taxonomy" id="27381"/>
    <lineage>
        <taxon>Eukaryota</taxon>
        <taxon>Fungi</taxon>
        <taxon>Fungi incertae sedis</taxon>
        <taxon>Mucoromycota</taxon>
        <taxon>Glomeromycotina</taxon>
        <taxon>Glomeromycetes</taxon>
        <taxon>Glomerales</taxon>
        <taxon>Glomeraceae</taxon>
        <taxon>Funneliformis</taxon>
    </lineage>
</organism>
<protein>
    <submittedName>
        <fullName evidence="1">16290_t:CDS:1</fullName>
    </submittedName>
</protein>
<keyword evidence="2" id="KW-1185">Reference proteome</keyword>
<reference evidence="1" key="1">
    <citation type="submission" date="2021-06" db="EMBL/GenBank/DDBJ databases">
        <authorList>
            <person name="Kallberg Y."/>
            <person name="Tangrot J."/>
            <person name="Rosling A."/>
        </authorList>
    </citation>
    <scope>NUCLEOTIDE SEQUENCE</scope>
    <source>
        <strain evidence="1">87-6 pot B 2015</strain>
    </source>
</reference>
<accession>A0A9N9ETZ6</accession>
<evidence type="ECO:0000313" key="2">
    <source>
        <dbReference type="Proteomes" id="UP000789375"/>
    </source>
</evidence>
<sequence length="47" mass="5577">PFKTTSFFKSSKSSSPEVIIEEIAVSKEKKDKFYKQKRPSRFKEYTN</sequence>
<feature type="non-terminal residue" evidence="1">
    <location>
        <position position="1"/>
    </location>
</feature>
<evidence type="ECO:0000313" key="1">
    <source>
        <dbReference type="EMBL" id="CAG8690516.1"/>
    </source>
</evidence>
<dbReference type="AlphaFoldDB" id="A0A9N9ETZ6"/>
<dbReference type="Proteomes" id="UP000789375">
    <property type="component" value="Unassembled WGS sequence"/>
</dbReference>
<comment type="caution">
    <text evidence="1">The sequence shown here is derived from an EMBL/GenBank/DDBJ whole genome shotgun (WGS) entry which is preliminary data.</text>
</comment>
<dbReference type="EMBL" id="CAJVPP010007654">
    <property type="protein sequence ID" value="CAG8690516.1"/>
    <property type="molecule type" value="Genomic_DNA"/>
</dbReference>